<feature type="domain" description="4Fe-4S ferredoxin-type" evidence="4">
    <location>
        <begin position="212"/>
        <end position="243"/>
    </location>
</feature>
<dbReference type="Proteomes" id="UP000037267">
    <property type="component" value="Unassembled WGS sequence"/>
</dbReference>
<keyword evidence="6" id="KW-1185">Reference proteome</keyword>
<dbReference type="InterPro" id="IPR017900">
    <property type="entry name" value="4Fe4S_Fe_S_CS"/>
</dbReference>
<dbReference type="OrthoDB" id="9796486at2"/>
<dbReference type="PATRIC" id="fig|1503.3.peg.395"/>
<protein>
    <submittedName>
        <fullName evidence="5">Anaerobic sulfite reductase subunit A</fullName>
    </submittedName>
</protein>
<evidence type="ECO:0000313" key="6">
    <source>
        <dbReference type="Proteomes" id="UP000037267"/>
    </source>
</evidence>
<dbReference type="NCBIfam" id="TIGR02910">
    <property type="entry name" value="sulfite_red_A"/>
    <property type="match status" value="1"/>
</dbReference>
<name>A0A0L0W7W0_GOTPU</name>
<evidence type="ECO:0000313" key="5">
    <source>
        <dbReference type="EMBL" id="KNF07663.1"/>
    </source>
</evidence>
<keyword evidence="1" id="KW-0479">Metal-binding</keyword>
<dbReference type="AlphaFoldDB" id="A0A0L0W7W0"/>
<evidence type="ECO:0000256" key="3">
    <source>
        <dbReference type="ARBA" id="ARBA00023014"/>
    </source>
</evidence>
<dbReference type="SUPFAM" id="SSF46548">
    <property type="entry name" value="alpha-helical ferredoxin"/>
    <property type="match status" value="1"/>
</dbReference>
<sequence>MAFSIPNKKIDEIFEIMQKEYEIWGPKRFPSRGRFSDDDLIIYDKIQSIDELEVKEKSEGSPKEPYFPITQTMFYFNEKGYEVPDITDKKLLIFARPCDINAIERLDNIYLKNGGYEDFYYKRLREKVKFALIECSDGFENCFCVSMGSNKTDNYSLAFRFLDEKVFVKVKDDEFKNYFLGKEIKFEPKFIEENKVKVVVPEIKDMPMEIFNHPIWKQYERCVACGRCSTSCPICSCFTTSDLFYDENPKVGERRRVWTSCHIDGFTNMAGGHEFRKEHADRMRFKTLHKIYDYKKRFNKNHMCVGCGRCDDRCPEYISFSCAINSLGKILKEEF</sequence>
<dbReference type="PROSITE" id="PS00198">
    <property type="entry name" value="4FE4S_FER_1"/>
    <property type="match status" value="2"/>
</dbReference>
<dbReference type="RefSeq" id="WP_050355964.1">
    <property type="nucleotide sequence ID" value="NZ_LGSS01000013.1"/>
</dbReference>
<dbReference type="InterPro" id="IPR017896">
    <property type="entry name" value="4Fe4S_Fe-S-bd"/>
</dbReference>
<dbReference type="GO" id="GO:0051536">
    <property type="term" value="F:iron-sulfur cluster binding"/>
    <property type="evidence" value="ECO:0007669"/>
    <property type="project" value="UniProtKB-KW"/>
</dbReference>
<accession>A0A0L0W7W0</accession>
<dbReference type="PROSITE" id="PS51379">
    <property type="entry name" value="4FE4S_FER_2"/>
    <property type="match status" value="2"/>
</dbReference>
<feature type="domain" description="4Fe-4S ferredoxin-type" evidence="4">
    <location>
        <begin position="294"/>
        <end position="323"/>
    </location>
</feature>
<dbReference type="Pfam" id="PF17179">
    <property type="entry name" value="Fer4_22"/>
    <property type="match status" value="1"/>
</dbReference>
<dbReference type="InterPro" id="IPR014259">
    <property type="entry name" value="Sulphite_reductase_A"/>
</dbReference>
<keyword evidence="2" id="KW-0408">Iron</keyword>
<keyword evidence="3" id="KW-0411">Iron-sulfur</keyword>
<dbReference type="EMBL" id="LGSS01000013">
    <property type="protein sequence ID" value="KNF07663.1"/>
    <property type="molecule type" value="Genomic_DNA"/>
</dbReference>
<evidence type="ECO:0000256" key="1">
    <source>
        <dbReference type="ARBA" id="ARBA00022723"/>
    </source>
</evidence>
<dbReference type="Gene3D" id="1.10.1060.10">
    <property type="entry name" value="Alpha-helical ferredoxin"/>
    <property type="match status" value="1"/>
</dbReference>
<evidence type="ECO:0000256" key="2">
    <source>
        <dbReference type="ARBA" id="ARBA00023004"/>
    </source>
</evidence>
<proteinExistence type="predicted"/>
<organism evidence="5 6">
    <name type="scientific">Gottschalkia purinilytica</name>
    <name type="common">Clostridium purinilyticum</name>
    <dbReference type="NCBI Taxonomy" id="1503"/>
    <lineage>
        <taxon>Bacteria</taxon>
        <taxon>Bacillati</taxon>
        <taxon>Bacillota</taxon>
        <taxon>Tissierellia</taxon>
        <taxon>Tissierellales</taxon>
        <taxon>Gottschalkiaceae</taxon>
        <taxon>Gottschalkia</taxon>
    </lineage>
</organism>
<gene>
    <name evidence="5" type="primary">asrA</name>
    <name evidence="5" type="ORF">CLPU_13c00050</name>
</gene>
<dbReference type="PANTHER" id="PTHR40447:SF1">
    <property type="entry name" value="ANAEROBIC SULFITE REDUCTASE SUBUNIT A"/>
    <property type="match status" value="1"/>
</dbReference>
<comment type="caution">
    <text evidence="5">The sequence shown here is derived from an EMBL/GenBank/DDBJ whole genome shotgun (WGS) entry which is preliminary data.</text>
</comment>
<evidence type="ECO:0000259" key="4">
    <source>
        <dbReference type="PROSITE" id="PS51379"/>
    </source>
</evidence>
<dbReference type="GO" id="GO:0046872">
    <property type="term" value="F:metal ion binding"/>
    <property type="evidence" value="ECO:0007669"/>
    <property type="project" value="UniProtKB-KW"/>
</dbReference>
<dbReference type="STRING" id="1503.CLPU_13c00050"/>
<dbReference type="InterPro" id="IPR009051">
    <property type="entry name" value="Helical_ferredxn"/>
</dbReference>
<reference evidence="6" key="1">
    <citation type="submission" date="2015-07" db="EMBL/GenBank/DDBJ databases">
        <title>Draft genome sequence of the purine-degrading Gottschalkia purinilyticum DSM 1384 (formerly Clostridium purinilyticum).</title>
        <authorList>
            <person name="Poehlein A."/>
            <person name="Schiel-Bengelsdorf B."/>
            <person name="Bengelsdorf F.R."/>
            <person name="Daniel R."/>
            <person name="Duerre P."/>
        </authorList>
    </citation>
    <scope>NUCLEOTIDE SEQUENCE [LARGE SCALE GENOMIC DNA]</scope>
    <source>
        <strain evidence="6">DSM 1384</strain>
    </source>
</reference>
<dbReference type="PANTHER" id="PTHR40447">
    <property type="entry name" value="ANAEROBIC SULFITE REDUCTASE SUBUNIT A"/>
    <property type="match status" value="1"/>
</dbReference>